<proteinExistence type="predicted"/>
<name>A0A0D1CM10_9RHOB</name>
<keyword evidence="1" id="KW-0732">Signal</keyword>
<accession>A0A0D1CM10</accession>
<dbReference type="InterPro" id="IPR035923">
    <property type="entry name" value="TT1751-like_sf"/>
</dbReference>
<reference evidence="3 4" key="1">
    <citation type="submission" date="2015-02" db="EMBL/GenBank/DDBJ databases">
        <title>Genome Sequence of Jannaschia aquimarina DSM28248, a member of the Roseobacter clade.</title>
        <authorList>
            <person name="Voget S."/>
            <person name="Daniel R."/>
        </authorList>
    </citation>
    <scope>NUCLEOTIDE SEQUENCE [LARGE SCALE GENOMIC DNA]</scope>
    <source>
        <strain evidence="3 4">GSW-M26</strain>
    </source>
</reference>
<dbReference type="EMBL" id="JYFE01000043">
    <property type="protein sequence ID" value="KIT15792.1"/>
    <property type="molecule type" value="Genomic_DNA"/>
</dbReference>
<evidence type="ECO:0000256" key="1">
    <source>
        <dbReference type="SAM" id="SignalP"/>
    </source>
</evidence>
<dbReference type="RefSeq" id="WP_043919272.1">
    <property type="nucleotide sequence ID" value="NZ_FZPF01000021.1"/>
</dbReference>
<feature type="signal peptide" evidence="1">
    <location>
        <begin position="1"/>
        <end position="16"/>
    </location>
</feature>
<dbReference type="AlphaFoldDB" id="A0A0D1CM10"/>
<dbReference type="PATRIC" id="fig|935700.4.peg.2545"/>
<evidence type="ECO:0000313" key="3">
    <source>
        <dbReference type="EMBL" id="KIT15792.1"/>
    </source>
</evidence>
<dbReference type="STRING" id="935700.jaqu_24710"/>
<dbReference type="InterPro" id="IPR005180">
    <property type="entry name" value="DUF302"/>
</dbReference>
<feature type="chain" id="PRO_5002228805" description="DUF302 domain-containing protein" evidence="1">
    <location>
        <begin position="17"/>
        <end position="158"/>
    </location>
</feature>
<gene>
    <name evidence="3" type="ORF">jaqu_24710</name>
</gene>
<protein>
    <recommendedName>
        <fullName evidence="2">DUF302 domain-containing protein</fullName>
    </recommendedName>
</protein>
<dbReference type="Proteomes" id="UP000032232">
    <property type="component" value="Unassembled WGS sequence"/>
</dbReference>
<dbReference type="Gene3D" id="3.30.310.70">
    <property type="entry name" value="TT1751-like domain"/>
    <property type="match status" value="1"/>
</dbReference>
<feature type="domain" description="DUF302" evidence="2">
    <location>
        <begin position="64"/>
        <end position="120"/>
    </location>
</feature>
<evidence type="ECO:0000259" key="2">
    <source>
        <dbReference type="Pfam" id="PF03625"/>
    </source>
</evidence>
<dbReference type="Pfam" id="PF03625">
    <property type="entry name" value="DUF302"/>
    <property type="match status" value="1"/>
</dbReference>
<evidence type="ECO:0000313" key="4">
    <source>
        <dbReference type="Proteomes" id="UP000032232"/>
    </source>
</evidence>
<keyword evidence="4" id="KW-1185">Reference proteome</keyword>
<dbReference type="CDD" id="cd14797">
    <property type="entry name" value="DUF302"/>
    <property type="match status" value="1"/>
</dbReference>
<comment type="caution">
    <text evidence="3">The sequence shown here is derived from an EMBL/GenBank/DDBJ whole genome shotgun (WGS) entry which is preliminary data.</text>
</comment>
<dbReference type="SUPFAM" id="SSF103247">
    <property type="entry name" value="TT1751-like"/>
    <property type="match status" value="1"/>
</dbReference>
<organism evidence="3 4">
    <name type="scientific">Jannaschia aquimarina</name>
    <dbReference type="NCBI Taxonomy" id="935700"/>
    <lineage>
        <taxon>Bacteria</taxon>
        <taxon>Pseudomonadati</taxon>
        <taxon>Pseudomonadota</taxon>
        <taxon>Alphaproteobacteria</taxon>
        <taxon>Rhodobacterales</taxon>
        <taxon>Roseobacteraceae</taxon>
        <taxon>Jannaschia</taxon>
    </lineage>
</organism>
<sequence>MKTAFLAFLLAGQAAAQDVADMASREGWAVLPSEAAFDDLVEAVRSSAGGAGLNVVTQAGPTGAAARRGIEIPGNRVIGLFNNDFAVRLLRLSTPAMIEAPMRIYVTEDADGTATLAYKLPSRVLEPYAEDSADPDALRAIGVELDAAFSALGRAAVR</sequence>
<dbReference type="OrthoDB" id="5783872at2"/>